<gene>
    <name evidence="7" type="ORF">N7469_005462</name>
</gene>
<evidence type="ECO:0000256" key="4">
    <source>
        <dbReference type="ARBA" id="ARBA00023242"/>
    </source>
</evidence>
<dbReference type="PROSITE" id="PS51325">
    <property type="entry name" value="ALPHA_BOX"/>
    <property type="match status" value="1"/>
</dbReference>
<keyword evidence="1 5" id="KW-0805">Transcription regulation</keyword>
<evidence type="ECO:0000256" key="5">
    <source>
        <dbReference type="RuleBase" id="RU003516"/>
    </source>
</evidence>
<comment type="subcellular location">
    <subcellularLocation>
        <location evidence="5">Nucleus</location>
    </subcellularLocation>
</comment>
<keyword evidence="3 5" id="KW-0804">Transcription</keyword>
<evidence type="ECO:0000256" key="3">
    <source>
        <dbReference type="ARBA" id="ARBA00023163"/>
    </source>
</evidence>
<feature type="domain" description="Alpha box" evidence="6">
    <location>
        <begin position="119"/>
        <end position="174"/>
    </location>
</feature>
<dbReference type="OrthoDB" id="5398665at2759"/>
<dbReference type="EMBL" id="JAPQKT010000004">
    <property type="protein sequence ID" value="KAJ5233696.1"/>
    <property type="molecule type" value="Genomic_DNA"/>
</dbReference>
<reference evidence="7" key="1">
    <citation type="submission" date="2022-11" db="EMBL/GenBank/DDBJ databases">
        <authorList>
            <person name="Petersen C."/>
        </authorList>
    </citation>
    <scope>NUCLEOTIDE SEQUENCE</scope>
    <source>
        <strain evidence="7">IBT 23319</strain>
    </source>
</reference>
<sequence>MPPARPARDGSLQEEPQWSPVVLRFFDYLTAVPVDRAFRTLALWTPDMPFEDFAARMVARIPQNWFTDIHYAPAGPRLVFTNGRLYFDRSPDPNEQPRVLPFHSFANPREEILPSPEPPRRRALNSFMAFRSYFSCIFPGIRQSVKSSLLSEIWTDDPLKSHWSLLARAYTLIRDNFRMEDPTLPLFIRLVASFMGMPTPRNYLALCGFTVVERNDPEHRYTISGPDLYQRIIPHVRTVTTNEIVEFLLAHPDYQMEQYESSVWPFVNNDGENGQMAVRIDPTRPEIDDPLDFLFNESNWDLDIEDTYSVVDDSIDPNRDLLYWPTIDLEGISQGAEERAFISHAYRSRRNAGMISGVPPLGVPPLGLS</sequence>
<evidence type="ECO:0000256" key="1">
    <source>
        <dbReference type="ARBA" id="ARBA00023015"/>
    </source>
</evidence>
<proteinExistence type="inferred from homology"/>
<evidence type="ECO:0000259" key="6">
    <source>
        <dbReference type="PROSITE" id="PS51325"/>
    </source>
</evidence>
<dbReference type="Pfam" id="PF04769">
    <property type="entry name" value="MATalpha_HMGbox"/>
    <property type="match status" value="1"/>
</dbReference>
<evidence type="ECO:0000313" key="7">
    <source>
        <dbReference type="EMBL" id="KAJ5233696.1"/>
    </source>
</evidence>
<comment type="caution">
    <text evidence="7">The sequence shown here is derived from an EMBL/GenBank/DDBJ whole genome shotgun (WGS) entry which is preliminary data.</text>
</comment>
<dbReference type="GO" id="GO:0005634">
    <property type="term" value="C:nucleus"/>
    <property type="evidence" value="ECO:0007669"/>
    <property type="project" value="UniProtKB-SubCell"/>
</dbReference>
<name>A0A9W9P1S6_PENCI</name>
<reference evidence="7" key="2">
    <citation type="journal article" date="2023" name="IMA Fungus">
        <title>Comparative genomic study of the Penicillium genus elucidates a diverse pangenome and 15 lateral gene transfer events.</title>
        <authorList>
            <person name="Petersen C."/>
            <person name="Sorensen T."/>
            <person name="Nielsen M.R."/>
            <person name="Sondergaard T.E."/>
            <person name="Sorensen J.L."/>
            <person name="Fitzpatrick D.A."/>
            <person name="Frisvad J.C."/>
            <person name="Nielsen K.L."/>
        </authorList>
    </citation>
    <scope>NUCLEOTIDE SEQUENCE</scope>
    <source>
        <strain evidence="7">IBT 23319</strain>
    </source>
</reference>
<dbReference type="GO" id="GO:0008301">
    <property type="term" value="F:DNA binding, bending"/>
    <property type="evidence" value="ECO:0007669"/>
    <property type="project" value="InterPro"/>
</dbReference>
<protein>
    <recommendedName>
        <fullName evidence="6">Alpha box domain-containing protein</fullName>
    </recommendedName>
</protein>
<evidence type="ECO:0000313" key="8">
    <source>
        <dbReference type="Proteomes" id="UP001147733"/>
    </source>
</evidence>
<comment type="similarity">
    <text evidence="5">Belongs to the MATALPHA1 family.</text>
</comment>
<dbReference type="GO" id="GO:0045895">
    <property type="term" value="P:positive regulation of mating-type specific transcription, DNA-templated"/>
    <property type="evidence" value="ECO:0007669"/>
    <property type="project" value="InterPro"/>
</dbReference>
<keyword evidence="2 5" id="KW-0238">DNA-binding</keyword>
<organism evidence="7 8">
    <name type="scientific">Penicillium citrinum</name>
    <dbReference type="NCBI Taxonomy" id="5077"/>
    <lineage>
        <taxon>Eukaryota</taxon>
        <taxon>Fungi</taxon>
        <taxon>Dikarya</taxon>
        <taxon>Ascomycota</taxon>
        <taxon>Pezizomycotina</taxon>
        <taxon>Eurotiomycetes</taxon>
        <taxon>Eurotiomycetidae</taxon>
        <taxon>Eurotiales</taxon>
        <taxon>Aspergillaceae</taxon>
        <taxon>Penicillium</taxon>
    </lineage>
</organism>
<accession>A0A9W9P1S6</accession>
<dbReference type="Proteomes" id="UP001147733">
    <property type="component" value="Unassembled WGS sequence"/>
</dbReference>
<evidence type="ECO:0000256" key="2">
    <source>
        <dbReference type="ARBA" id="ARBA00023125"/>
    </source>
</evidence>
<keyword evidence="8" id="KW-1185">Reference proteome</keyword>
<dbReference type="AlphaFoldDB" id="A0A9W9P1S6"/>
<keyword evidence="4 5" id="KW-0539">Nucleus</keyword>
<dbReference type="InterPro" id="IPR006856">
    <property type="entry name" value="MATalpha_HMGbox"/>
</dbReference>
<dbReference type="GeneID" id="81383549"/>
<dbReference type="RefSeq" id="XP_056501196.1">
    <property type="nucleotide sequence ID" value="XM_056644382.1"/>
</dbReference>